<dbReference type="STRING" id="454130.A0A0U5GFH7"/>
<proteinExistence type="predicted"/>
<dbReference type="OMA" id="FYPIYFE"/>
<sequence>MAPVFRQELLDRYEDSEVALQIVSSPSCASSSRVFSLSPNLLAKQYDPLELEDSLKASAVASQLGIRVPLVRRVVQNEKNAYTIMGRLEGTTLDVSWKELGWFTTVKLALQLRRFVKLLRSVTSTTAGSLAAGECRSFWLEDRYGLPANSGPGEITHFFHFWANFTSMRRAMQESKQPRVLNSPEPTTEVQLTVEPFVLTHHDLTLRNLLISPSGQLTVLDWDLAGFYPIPFEYASMYNLNIPADWGLLARWRWNLFAWIGIGYYEADARLLRSMRSKFTRFAIGRRYELLAHGGPSRYPVT</sequence>
<evidence type="ECO:0000313" key="3">
    <source>
        <dbReference type="Proteomes" id="UP000054771"/>
    </source>
</evidence>
<reference evidence="3" key="1">
    <citation type="journal article" date="2016" name="Genome Announc.">
        <title>Draft genome sequences of fungus Aspergillus calidoustus.</title>
        <authorList>
            <person name="Horn F."/>
            <person name="Linde J."/>
            <person name="Mattern D.J."/>
            <person name="Walther G."/>
            <person name="Guthke R."/>
            <person name="Scherlach K."/>
            <person name="Martin K."/>
            <person name="Brakhage A.A."/>
            <person name="Petzke L."/>
            <person name="Valiante V."/>
        </authorList>
    </citation>
    <scope>NUCLEOTIDE SEQUENCE [LARGE SCALE GENOMIC DNA]</scope>
    <source>
        <strain evidence="3">SF006504</strain>
    </source>
</reference>
<name>A0A0U5GFH7_ASPCI</name>
<gene>
    <name evidence="2" type="ORF">ASPCAL14274</name>
</gene>
<dbReference type="PANTHER" id="PTHR21310">
    <property type="entry name" value="AMINOGLYCOSIDE PHOSPHOTRANSFERASE-RELATED-RELATED"/>
    <property type="match status" value="1"/>
</dbReference>
<dbReference type="Gene3D" id="1.10.510.10">
    <property type="entry name" value="Transferase(Phosphotransferase) domain 1"/>
    <property type="match status" value="1"/>
</dbReference>
<dbReference type="AlphaFoldDB" id="A0A0U5GFH7"/>
<dbReference type="SUPFAM" id="SSF56112">
    <property type="entry name" value="Protein kinase-like (PK-like)"/>
    <property type="match status" value="1"/>
</dbReference>
<evidence type="ECO:0000313" key="2">
    <source>
        <dbReference type="EMBL" id="CEL11169.1"/>
    </source>
</evidence>
<evidence type="ECO:0000259" key="1">
    <source>
        <dbReference type="Pfam" id="PF01636"/>
    </source>
</evidence>
<dbReference type="Pfam" id="PF01636">
    <property type="entry name" value="APH"/>
    <property type="match status" value="1"/>
</dbReference>
<dbReference type="OrthoDB" id="3250044at2759"/>
<organism evidence="2 3">
    <name type="scientific">Aspergillus calidoustus</name>
    <dbReference type="NCBI Taxonomy" id="454130"/>
    <lineage>
        <taxon>Eukaryota</taxon>
        <taxon>Fungi</taxon>
        <taxon>Dikarya</taxon>
        <taxon>Ascomycota</taxon>
        <taxon>Pezizomycotina</taxon>
        <taxon>Eurotiomycetes</taxon>
        <taxon>Eurotiomycetidae</taxon>
        <taxon>Eurotiales</taxon>
        <taxon>Aspergillaceae</taxon>
        <taxon>Aspergillus</taxon>
        <taxon>Aspergillus subgen. Nidulantes</taxon>
    </lineage>
</organism>
<accession>A0A0U5GFH7</accession>
<dbReference type="InterPro" id="IPR002575">
    <property type="entry name" value="Aminoglycoside_PTrfase"/>
</dbReference>
<dbReference type="PANTHER" id="PTHR21310:SF39">
    <property type="entry name" value="AMINOGLYCOSIDE PHOSPHOTRANSFERASE DOMAIN-CONTAINING PROTEIN"/>
    <property type="match status" value="1"/>
</dbReference>
<dbReference type="InterPro" id="IPR011009">
    <property type="entry name" value="Kinase-like_dom_sf"/>
</dbReference>
<dbReference type="Proteomes" id="UP000054771">
    <property type="component" value="Unassembled WGS sequence"/>
</dbReference>
<protein>
    <recommendedName>
        <fullName evidence="1">Aminoglycoside phosphotransferase domain-containing protein</fullName>
    </recommendedName>
</protein>
<dbReference type="EMBL" id="CDMC01000023">
    <property type="protein sequence ID" value="CEL11169.1"/>
    <property type="molecule type" value="Genomic_DNA"/>
</dbReference>
<keyword evidence="3" id="KW-1185">Reference proteome</keyword>
<dbReference type="InterPro" id="IPR051678">
    <property type="entry name" value="AGP_Transferase"/>
</dbReference>
<feature type="domain" description="Aminoglycoside phosphotransferase" evidence="1">
    <location>
        <begin position="46"/>
        <end position="247"/>
    </location>
</feature>